<gene>
    <name evidence="2" type="ORF">DWY14_13715</name>
</gene>
<protein>
    <recommendedName>
        <fullName evidence="1">Immunity MXAN-0049 protein domain-containing protein</fullName>
    </recommendedName>
</protein>
<dbReference type="Pfam" id="PF07791">
    <property type="entry name" value="Imm11"/>
    <property type="match status" value="1"/>
</dbReference>
<dbReference type="Proteomes" id="UP000285750">
    <property type="component" value="Unassembled WGS sequence"/>
</dbReference>
<dbReference type="InterPro" id="IPR012433">
    <property type="entry name" value="Imm11"/>
</dbReference>
<dbReference type="AlphaFoldDB" id="A0A412H2U1"/>
<dbReference type="RefSeq" id="WP_118432067.1">
    <property type="nucleotide sequence ID" value="NZ_JAQCWP010000036.1"/>
</dbReference>
<feature type="domain" description="Immunity MXAN-0049 protein" evidence="1">
    <location>
        <begin position="35"/>
        <end position="205"/>
    </location>
</feature>
<evidence type="ECO:0000259" key="1">
    <source>
        <dbReference type="Pfam" id="PF07791"/>
    </source>
</evidence>
<accession>A0A412H2U1</accession>
<comment type="caution">
    <text evidence="2">The sequence shown here is derived from an EMBL/GenBank/DDBJ whole genome shotgun (WGS) entry which is preliminary data.</text>
</comment>
<organism evidence="2 3">
    <name type="scientific">Phocaeicola plebeius</name>
    <dbReference type="NCBI Taxonomy" id="310297"/>
    <lineage>
        <taxon>Bacteria</taxon>
        <taxon>Pseudomonadati</taxon>
        <taxon>Bacteroidota</taxon>
        <taxon>Bacteroidia</taxon>
        <taxon>Bacteroidales</taxon>
        <taxon>Bacteroidaceae</taxon>
        <taxon>Phocaeicola</taxon>
    </lineage>
</organism>
<evidence type="ECO:0000313" key="3">
    <source>
        <dbReference type="Proteomes" id="UP000285750"/>
    </source>
</evidence>
<reference evidence="2 3" key="1">
    <citation type="submission" date="2018-08" db="EMBL/GenBank/DDBJ databases">
        <title>A genome reference for cultivated species of the human gut microbiota.</title>
        <authorList>
            <person name="Zou Y."/>
            <person name="Xue W."/>
            <person name="Luo G."/>
        </authorList>
    </citation>
    <scope>NUCLEOTIDE SEQUENCE [LARGE SCALE GENOMIC DNA]</scope>
    <source>
        <strain evidence="2 3">AF24-16AC</strain>
    </source>
</reference>
<evidence type="ECO:0000313" key="2">
    <source>
        <dbReference type="EMBL" id="RGS04035.1"/>
    </source>
</evidence>
<name>A0A412H2U1_9BACT</name>
<proteinExistence type="predicted"/>
<dbReference type="EMBL" id="QRUY01000038">
    <property type="protein sequence ID" value="RGS04035.1"/>
    <property type="molecule type" value="Genomic_DNA"/>
</dbReference>
<sequence length="210" mass="24505">MEKKYYILQKEAYSIYPQVDCLSVFQAQQISSWKIFSGIKPKLSFRLKKKAKFTDVLSSTAGPFTDFLISSKVKEIIDSSHVMQHQFFEASIKTNDQEYEYYWLHLSQPNLVDALNYEESEFYQTEWEFLNKGPIKIKSYEHYMELKAKDEDGSFGVSLNKIVLKENFDRSLDLFFLLPFDFNIYVSEGLKDKLESSGVTGISFSNSITF</sequence>